<organism evidence="1 2">
    <name type="scientific">Snodgrassella communis</name>
    <dbReference type="NCBI Taxonomy" id="2946699"/>
    <lineage>
        <taxon>Bacteria</taxon>
        <taxon>Pseudomonadati</taxon>
        <taxon>Pseudomonadota</taxon>
        <taxon>Betaproteobacteria</taxon>
        <taxon>Neisseriales</taxon>
        <taxon>Neisseriaceae</taxon>
        <taxon>Snodgrassella</taxon>
    </lineage>
</organism>
<dbReference type="AlphaFoldDB" id="A0A836MRR9"/>
<protein>
    <submittedName>
        <fullName evidence="1">Uncharacterized protein</fullName>
    </submittedName>
</protein>
<name>A0A836MRR9_9NEIS</name>
<gene>
    <name evidence="1" type="ORF">SALWKB29_0290</name>
</gene>
<sequence>MLIAGNTTTSVCSGVRTVSNKAAIYHTRYRQALQQDGSIAMGFHQ</sequence>
<evidence type="ECO:0000313" key="1">
    <source>
        <dbReference type="EMBL" id="KDN15871.1"/>
    </source>
</evidence>
<comment type="caution">
    <text evidence="1">The sequence shown here is derived from an EMBL/GenBank/DDBJ whole genome shotgun (WGS) entry which is preliminary data.</text>
</comment>
<dbReference type="EMBL" id="JFZV01000001">
    <property type="protein sequence ID" value="KDN15871.1"/>
    <property type="molecule type" value="Genomic_DNA"/>
</dbReference>
<evidence type="ECO:0000313" key="2">
    <source>
        <dbReference type="Proteomes" id="UP000027170"/>
    </source>
</evidence>
<proteinExistence type="predicted"/>
<reference evidence="1 2" key="1">
    <citation type="submission" date="2014-03" db="EMBL/GenBank/DDBJ databases">
        <title>The genomes of two eusocial bee gut symbionts.</title>
        <authorList>
            <person name="Kwong W.K."/>
            <person name="Engel P."/>
            <person name="Koch H."/>
            <person name="Moran N.A."/>
        </authorList>
    </citation>
    <scope>NUCLEOTIDE SEQUENCE [LARGE SCALE GENOMIC DNA]</scope>
    <source>
        <strain evidence="2">wkB29</strain>
    </source>
</reference>
<accession>A0A836MRR9</accession>
<keyword evidence="2" id="KW-1185">Reference proteome</keyword>
<dbReference type="Proteomes" id="UP000027170">
    <property type="component" value="Unassembled WGS sequence"/>
</dbReference>